<evidence type="ECO:0000256" key="5">
    <source>
        <dbReference type="ARBA" id="ARBA00022824"/>
    </source>
</evidence>
<keyword evidence="14" id="KW-1185">Reference proteome</keyword>
<protein>
    <submittedName>
        <fullName evidence="13">MLEC-like protein</fullName>
    </submittedName>
</protein>
<evidence type="ECO:0000256" key="6">
    <source>
        <dbReference type="ARBA" id="ARBA00022989"/>
    </source>
</evidence>
<evidence type="ECO:0000256" key="10">
    <source>
        <dbReference type="SAM" id="MobiDB-lite"/>
    </source>
</evidence>
<evidence type="ECO:0000256" key="2">
    <source>
        <dbReference type="ARBA" id="ARBA00009141"/>
    </source>
</evidence>
<feature type="transmembrane region" description="Helical" evidence="11">
    <location>
        <begin position="21"/>
        <end position="47"/>
    </location>
</feature>
<feature type="region of interest" description="Disordered" evidence="10">
    <location>
        <begin position="204"/>
        <end position="238"/>
    </location>
</feature>
<evidence type="ECO:0000256" key="7">
    <source>
        <dbReference type="ARBA" id="ARBA00023136"/>
    </source>
</evidence>
<keyword evidence="6 11" id="KW-1133">Transmembrane helix</keyword>
<feature type="transmembrane region" description="Helical" evidence="11">
    <location>
        <begin position="242"/>
        <end position="261"/>
    </location>
</feature>
<keyword evidence="7 11" id="KW-0472">Membrane</keyword>
<gene>
    <name evidence="13" type="ORF">MAR_007843</name>
</gene>
<evidence type="ECO:0000256" key="8">
    <source>
        <dbReference type="ARBA" id="ARBA00023180"/>
    </source>
</evidence>
<evidence type="ECO:0000313" key="13">
    <source>
        <dbReference type="EMBL" id="WAR01285.1"/>
    </source>
</evidence>
<keyword evidence="5" id="KW-0256">Endoplasmic reticulum</keyword>
<organism evidence="13 14">
    <name type="scientific">Mya arenaria</name>
    <name type="common">Soft-shell clam</name>
    <dbReference type="NCBI Taxonomy" id="6604"/>
    <lineage>
        <taxon>Eukaryota</taxon>
        <taxon>Metazoa</taxon>
        <taxon>Spiralia</taxon>
        <taxon>Lophotrochozoa</taxon>
        <taxon>Mollusca</taxon>
        <taxon>Bivalvia</taxon>
        <taxon>Autobranchia</taxon>
        <taxon>Heteroconchia</taxon>
        <taxon>Euheterodonta</taxon>
        <taxon>Imparidentia</taxon>
        <taxon>Neoheterodontei</taxon>
        <taxon>Myida</taxon>
        <taxon>Myoidea</taxon>
        <taxon>Myidae</taxon>
        <taxon>Mya</taxon>
    </lineage>
</organism>
<keyword evidence="3 11" id="KW-0812">Transmembrane</keyword>
<dbReference type="InterPro" id="IPR021720">
    <property type="entry name" value="Malectin_dom"/>
</dbReference>
<evidence type="ECO:0000256" key="9">
    <source>
        <dbReference type="ARBA" id="ARBA00023277"/>
    </source>
</evidence>
<sequence>MFILSIFGNLYRNLRRSSPGWNAIFSFLIAFSLFTNCMGIGEVIWAVNCGGDAHTDIHGIRYQEDKHSVGVSSDYGKSLMIQRVVPQDQILYQTERYNMNSFGYEIPLSKDGDYVLVLKFSEVWFTQPNQKVFDVVLNGEHVVVHELDIFGKVGRGAAHDEIVPFQIRNGKLKISGETSDIVDGNIIVDFVKGELDNPKINAIEEEEEEEEDQVNDSKQKPSRRPSGPKVKDPYSTDDTSTMLLPVFVAVGAFIPVLFCLCKL</sequence>
<dbReference type="Pfam" id="PF11721">
    <property type="entry name" value="Malectin"/>
    <property type="match status" value="1"/>
</dbReference>
<evidence type="ECO:0000256" key="3">
    <source>
        <dbReference type="ARBA" id="ARBA00022692"/>
    </source>
</evidence>
<name>A0ABY7DXA2_MYAAR</name>
<reference evidence="13" key="1">
    <citation type="submission" date="2022-11" db="EMBL/GenBank/DDBJ databases">
        <title>Centuries of genome instability and evolution in soft-shell clam transmissible cancer (bioRxiv).</title>
        <authorList>
            <person name="Hart S.F.M."/>
            <person name="Yonemitsu M.A."/>
            <person name="Giersch R.M."/>
            <person name="Beal B.F."/>
            <person name="Arriagada G."/>
            <person name="Davis B.W."/>
            <person name="Ostrander E.A."/>
            <person name="Goff S.P."/>
            <person name="Metzger M.J."/>
        </authorList>
    </citation>
    <scope>NUCLEOTIDE SEQUENCE</scope>
    <source>
        <strain evidence="13">MELC-2E11</strain>
        <tissue evidence="13">Siphon/mantle</tissue>
    </source>
</reference>
<dbReference type="InterPro" id="IPR039155">
    <property type="entry name" value="MLEC"/>
</dbReference>
<evidence type="ECO:0000256" key="11">
    <source>
        <dbReference type="SAM" id="Phobius"/>
    </source>
</evidence>
<comment type="similarity">
    <text evidence="2">Belongs to the malectin family.</text>
</comment>
<dbReference type="EMBL" id="CP111015">
    <property type="protein sequence ID" value="WAR01285.1"/>
    <property type="molecule type" value="Genomic_DNA"/>
</dbReference>
<proteinExistence type="inferred from homology"/>
<feature type="compositionally biased region" description="Acidic residues" evidence="10">
    <location>
        <begin position="204"/>
        <end position="214"/>
    </location>
</feature>
<evidence type="ECO:0000313" key="14">
    <source>
        <dbReference type="Proteomes" id="UP001164746"/>
    </source>
</evidence>
<keyword evidence="8" id="KW-0325">Glycoprotein</keyword>
<evidence type="ECO:0000256" key="4">
    <source>
        <dbReference type="ARBA" id="ARBA00022729"/>
    </source>
</evidence>
<evidence type="ECO:0000259" key="12">
    <source>
        <dbReference type="Pfam" id="PF11721"/>
    </source>
</evidence>
<dbReference type="PANTHER" id="PTHR13460">
    <property type="match status" value="1"/>
</dbReference>
<accession>A0ABY7DXA2</accession>
<feature type="domain" description="Malectin" evidence="12">
    <location>
        <begin position="43"/>
        <end position="203"/>
    </location>
</feature>
<dbReference type="Gene3D" id="2.60.120.430">
    <property type="entry name" value="Galactose-binding lectin"/>
    <property type="match status" value="1"/>
</dbReference>
<comment type="subcellular location">
    <subcellularLocation>
        <location evidence="1">Endoplasmic reticulum membrane</location>
        <topology evidence="1">Single-pass type I membrane protein</topology>
    </subcellularLocation>
</comment>
<dbReference type="PANTHER" id="PTHR13460:SF0">
    <property type="entry name" value="MALECTIN"/>
    <property type="match status" value="1"/>
</dbReference>
<evidence type="ECO:0000256" key="1">
    <source>
        <dbReference type="ARBA" id="ARBA00004115"/>
    </source>
</evidence>
<dbReference type="Proteomes" id="UP001164746">
    <property type="component" value="Chromosome 4"/>
</dbReference>
<keyword evidence="9" id="KW-0119">Carbohydrate metabolism</keyword>
<keyword evidence="4" id="KW-0732">Signal</keyword>